<gene>
    <name evidence="1" type="ORF">TELCIR_10436</name>
</gene>
<dbReference type="Proteomes" id="UP000230423">
    <property type="component" value="Unassembled WGS sequence"/>
</dbReference>
<reference evidence="1 2" key="1">
    <citation type="submission" date="2015-09" db="EMBL/GenBank/DDBJ databases">
        <title>Draft genome of the parasitic nematode Teladorsagia circumcincta isolate WARC Sus (inbred).</title>
        <authorList>
            <person name="Mitreva M."/>
        </authorList>
    </citation>
    <scope>NUCLEOTIDE SEQUENCE [LARGE SCALE GENOMIC DNA]</scope>
    <source>
        <strain evidence="1 2">S</strain>
    </source>
</reference>
<proteinExistence type="predicted"/>
<keyword evidence="2" id="KW-1185">Reference proteome</keyword>
<dbReference type="EMBL" id="KZ347400">
    <property type="protein sequence ID" value="PIO67803.1"/>
    <property type="molecule type" value="Genomic_DNA"/>
</dbReference>
<dbReference type="AlphaFoldDB" id="A0A2G9UCB0"/>
<protein>
    <submittedName>
        <fullName evidence="1">Uncharacterized protein</fullName>
    </submittedName>
</protein>
<accession>A0A2G9UCB0</accession>
<sequence length="57" mass="6628">MMMSPKTSWCKNRMTVQQKLSTASRRCAEIMLIHSRYCPISRENRVLPMAKVLVLDS</sequence>
<name>A0A2G9UCB0_TELCI</name>
<evidence type="ECO:0000313" key="1">
    <source>
        <dbReference type="EMBL" id="PIO67803.1"/>
    </source>
</evidence>
<evidence type="ECO:0000313" key="2">
    <source>
        <dbReference type="Proteomes" id="UP000230423"/>
    </source>
</evidence>
<organism evidence="1 2">
    <name type="scientific">Teladorsagia circumcincta</name>
    <name type="common">Brown stomach worm</name>
    <name type="synonym">Ostertagia circumcincta</name>
    <dbReference type="NCBI Taxonomy" id="45464"/>
    <lineage>
        <taxon>Eukaryota</taxon>
        <taxon>Metazoa</taxon>
        <taxon>Ecdysozoa</taxon>
        <taxon>Nematoda</taxon>
        <taxon>Chromadorea</taxon>
        <taxon>Rhabditida</taxon>
        <taxon>Rhabditina</taxon>
        <taxon>Rhabditomorpha</taxon>
        <taxon>Strongyloidea</taxon>
        <taxon>Trichostrongylidae</taxon>
        <taxon>Teladorsagia</taxon>
    </lineage>
</organism>